<feature type="domain" description="HTH araC/xylS-type" evidence="5">
    <location>
        <begin position="686"/>
        <end position="785"/>
    </location>
</feature>
<reference evidence="6 7" key="1">
    <citation type="submission" date="2019-10" db="EMBL/GenBank/DDBJ databases">
        <title>Description of Paenibacillus humi sp. nov.</title>
        <authorList>
            <person name="Carlier A."/>
            <person name="Qi S."/>
        </authorList>
    </citation>
    <scope>NUCLEOTIDE SEQUENCE [LARGE SCALE GENOMIC DNA]</scope>
    <source>
        <strain evidence="6 7">LMG 31461</strain>
    </source>
</reference>
<dbReference type="InterPro" id="IPR020449">
    <property type="entry name" value="Tscrpt_reg_AraC-type_HTH"/>
</dbReference>
<proteinExistence type="predicted"/>
<dbReference type="InterPro" id="IPR018062">
    <property type="entry name" value="HTH_AraC-typ_CS"/>
</dbReference>
<keyword evidence="3" id="KW-0804">Transcription</keyword>
<dbReference type="InterPro" id="IPR041522">
    <property type="entry name" value="CdaR_GGDEF"/>
</dbReference>
<sequence length="787" mass="89937">MREGYWMADGFLRKLIPRNSSGMKSVIVPFFWSYIAILMLAVMIGAMLYWKAKNVVEITVGNTNAALLEQLREAEDSRLKELDQLEQQIAFHPKLQLLLSNGEKLTDADVYSAIEFSKDLQRYRNISPFVDDFYVYITASEMMIGPETKTTPSILFDHVYRFENKDAVSWVRDFREGSHVKTFLPAMTIQTSDASKRIIPYMRALPLLDRSSNKGMLFVMIDEDKFRSLLQKLARVNRGDIYILNKDNQIISSTKDLAKGQKLQVRYEEMSMCQGKLEKNWDDQHVVVSYTSSEVNDWKYVYAVPYDVFMDRVAAVKRWALAMLILAILGGVSISLYLTYRNYVPVRDVLNAISKHGTGGARDGISEYEWIKTTIESAQLTESKLRGLLSRQAPIIRVNFLSRLVRGYVESSELKPESLQFIGLTFVSNYYAVMMIEVNDQDSLGADGKEREWPFVSFIIANIADELAGEQHLGFSVELERGRIAILMNLNEERTGQWDEDLRKIAGNLVQVLKSRFHLALTIGISGIQSDANGIGEAYRDALKALDYQSVQERKRVIVPSELKDLETYYYYPLELELQLVNLVKSGDYAKVEKLLDEVFKENFINHHITPELSKCLFFNVTSTLLKVVQVFPDSDGGMVQRFQSIGQWAGVETAESMFDGIKEQYRLVCTHLKENRSDRSERMLEQINRYIRQHYGDNMLSIMSIADHLGITPPYLSAFFKKASGRNIADFIVTIRIEEAKHLLKDPTLTIAQVAIKVGYANDVGFIRVFKKYEGITPGQFRSSLG</sequence>
<dbReference type="SMART" id="SM00342">
    <property type="entry name" value="HTH_ARAC"/>
    <property type="match status" value="1"/>
</dbReference>
<keyword evidence="7" id="KW-1185">Reference proteome</keyword>
<evidence type="ECO:0000256" key="4">
    <source>
        <dbReference type="SAM" id="Phobius"/>
    </source>
</evidence>
<dbReference type="PRINTS" id="PR00032">
    <property type="entry name" value="HTHARAC"/>
</dbReference>
<keyword evidence="4" id="KW-1133">Transmembrane helix</keyword>
<comment type="caution">
    <text evidence="6">The sequence shown here is derived from an EMBL/GenBank/DDBJ whole genome shotgun (WGS) entry which is preliminary data.</text>
</comment>
<feature type="transmembrane region" description="Helical" evidence="4">
    <location>
        <begin position="31"/>
        <end position="50"/>
    </location>
</feature>
<dbReference type="PANTHER" id="PTHR43280">
    <property type="entry name" value="ARAC-FAMILY TRANSCRIPTIONAL REGULATOR"/>
    <property type="match status" value="1"/>
</dbReference>
<keyword evidence="4" id="KW-0472">Membrane</keyword>
<dbReference type="Gene3D" id="1.10.10.60">
    <property type="entry name" value="Homeodomain-like"/>
    <property type="match status" value="2"/>
</dbReference>
<evidence type="ECO:0000313" key="7">
    <source>
        <dbReference type="Proteomes" id="UP000653578"/>
    </source>
</evidence>
<evidence type="ECO:0000256" key="3">
    <source>
        <dbReference type="ARBA" id="ARBA00023163"/>
    </source>
</evidence>
<dbReference type="InterPro" id="IPR009057">
    <property type="entry name" value="Homeodomain-like_sf"/>
</dbReference>
<gene>
    <name evidence="6" type="ORF">GC096_26915</name>
</gene>
<dbReference type="Gene3D" id="3.30.450.20">
    <property type="entry name" value="PAS domain"/>
    <property type="match status" value="1"/>
</dbReference>
<feature type="transmembrane region" description="Helical" evidence="4">
    <location>
        <begin position="319"/>
        <end position="340"/>
    </location>
</feature>
<keyword evidence="4" id="KW-0812">Transmembrane</keyword>
<dbReference type="PROSITE" id="PS00041">
    <property type="entry name" value="HTH_ARAC_FAMILY_1"/>
    <property type="match status" value="1"/>
</dbReference>
<dbReference type="SUPFAM" id="SSF46689">
    <property type="entry name" value="Homeodomain-like"/>
    <property type="match status" value="1"/>
</dbReference>
<dbReference type="Proteomes" id="UP000653578">
    <property type="component" value="Unassembled WGS sequence"/>
</dbReference>
<dbReference type="PROSITE" id="PS01124">
    <property type="entry name" value="HTH_ARAC_FAMILY_2"/>
    <property type="match status" value="1"/>
</dbReference>
<dbReference type="InterPro" id="IPR018060">
    <property type="entry name" value="HTH_AraC"/>
</dbReference>
<dbReference type="PANTHER" id="PTHR43280:SF2">
    <property type="entry name" value="HTH-TYPE TRANSCRIPTIONAL REGULATOR EXSA"/>
    <property type="match status" value="1"/>
</dbReference>
<dbReference type="Pfam" id="PF17853">
    <property type="entry name" value="GGDEF_2"/>
    <property type="match status" value="1"/>
</dbReference>
<evidence type="ECO:0000313" key="6">
    <source>
        <dbReference type="EMBL" id="NOU67660.1"/>
    </source>
</evidence>
<name>A0ABX1XGM1_9BACL</name>
<evidence type="ECO:0000256" key="2">
    <source>
        <dbReference type="ARBA" id="ARBA00023125"/>
    </source>
</evidence>
<evidence type="ECO:0000256" key="1">
    <source>
        <dbReference type="ARBA" id="ARBA00023015"/>
    </source>
</evidence>
<accession>A0ABX1XGM1</accession>
<dbReference type="EMBL" id="WHNY01000074">
    <property type="protein sequence ID" value="NOU67660.1"/>
    <property type="molecule type" value="Genomic_DNA"/>
</dbReference>
<protein>
    <submittedName>
        <fullName evidence="6">Helix-turn-helix domain-containing protein</fullName>
    </submittedName>
</protein>
<keyword evidence="1" id="KW-0805">Transcription regulation</keyword>
<keyword evidence="2" id="KW-0238">DNA-binding</keyword>
<dbReference type="Pfam" id="PF12833">
    <property type="entry name" value="HTH_18"/>
    <property type="match status" value="1"/>
</dbReference>
<evidence type="ECO:0000259" key="5">
    <source>
        <dbReference type="PROSITE" id="PS01124"/>
    </source>
</evidence>
<organism evidence="6 7">
    <name type="scientific">Paenibacillus plantarum</name>
    <dbReference type="NCBI Taxonomy" id="2654975"/>
    <lineage>
        <taxon>Bacteria</taxon>
        <taxon>Bacillati</taxon>
        <taxon>Bacillota</taxon>
        <taxon>Bacilli</taxon>
        <taxon>Bacillales</taxon>
        <taxon>Paenibacillaceae</taxon>
        <taxon>Paenibacillus</taxon>
    </lineage>
</organism>